<dbReference type="Pfam" id="PF18616">
    <property type="entry name" value="CdiI_3"/>
    <property type="match status" value="1"/>
</dbReference>
<dbReference type="EMBL" id="JAVTTO010000004">
    <property type="protein sequence ID" value="MDT7832810.1"/>
    <property type="molecule type" value="Genomic_DNA"/>
</dbReference>
<dbReference type="CDD" id="cd20691">
    <property type="entry name" value="CdiI_EC536-like"/>
    <property type="match status" value="1"/>
</dbReference>
<accession>A0ABU3LGF5</accession>
<protein>
    <submittedName>
        <fullName evidence="1">Contact-dependent growth inhibition system immunity protein</fullName>
    </submittedName>
</protein>
<reference evidence="1 2" key="1">
    <citation type="submission" date="2023-09" db="EMBL/GenBank/DDBJ databases">
        <title>Novel taxa isolated from Blanes Bay.</title>
        <authorList>
            <person name="Rey-Velasco X."/>
            <person name="Lucena T."/>
        </authorList>
    </citation>
    <scope>NUCLEOTIDE SEQUENCE [LARGE SCALE GENOMIC DNA]</scope>
    <source>
        <strain evidence="1 2">S356</strain>
    </source>
</reference>
<comment type="caution">
    <text evidence="1">The sequence shown here is derived from an EMBL/GenBank/DDBJ whole genome shotgun (WGS) entry which is preliminary data.</text>
</comment>
<dbReference type="RefSeq" id="WP_349242063.1">
    <property type="nucleotide sequence ID" value="NZ_JAVTTO010000004.1"/>
</dbReference>
<proteinExistence type="predicted"/>
<evidence type="ECO:0000313" key="1">
    <source>
        <dbReference type="EMBL" id="MDT7832810.1"/>
    </source>
</evidence>
<sequence>MKMKTHLTLEQLESEYWGEPQFHSNVVVTCHKLRRKALRDFKVEDLRTLIGQGFSLKYMIPLAIEKLNENILVEATFYEGDLLMSVIDETCKEYWLENIKEWKKLKTFIKVKKEFFSDRMFSEIEGKIKFIES</sequence>
<name>A0ABU3LGF5_9FLAO</name>
<dbReference type="InterPro" id="IPR040547">
    <property type="entry name" value="CdiI"/>
</dbReference>
<evidence type="ECO:0000313" key="2">
    <source>
        <dbReference type="Proteomes" id="UP001257277"/>
    </source>
</evidence>
<organism evidence="1 2">
    <name type="scientific">Asprobacillus argus</name>
    <dbReference type="NCBI Taxonomy" id="3076534"/>
    <lineage>
        <taxon>Bacteria</taxon>
        <taxon>Pseudomonadati</taxon>
        <taxon>Bacteroidota</taxon>
        <taxon>Flavobacteriia</taxon>
        <taxon>Flavobacteriales</taxon>
        <taxon>Flavobacteriaceae</taxon>
        <taxon>Asprobacillus</taxon>
    </lineage>
</organism>
<gene>
    <name evidence="1" type="ORF">RQM59_10500</name>
</gene>
<dbReference type="Proteomes" id="UP001257277">
    <property type="component" value="Unassembled WGS sequence"/>
</dbReference>
<keyword evidence="2" id="KW-1185">Reference proteome</keyword>